<dbReference type="OrthoDB" id="128867at2759"/>
<name>A0A024UFF0_9STRA</name>
<proteinExistence type="predicted"/>
<feature type="region of interest" description="Disordered" evidence="3">
    <location>
        <begin position="1"/>
        <end position="30"/>
    </location>
</feature>
<evidence type="ECO:0000256" key="1">
    <source>
        <dbReference type="ARBA" id="ARBA00022574"/>
    </source>
</evidence>
<reference evidence="4" key="1">
    <citation type="submission" date="2013-12" db="EMBL/GenBank/DDBJ databases">
        <title>The Genome Sequence of Aphanomyces invadans NJM9701.</title>
        <authorList>
            <consortium name="The Broad Institute Genomics Platform"/>
            <person name="Russ C."/>
            <person name="Tyler B."/>
            <person name="van West P."/>
            <person name="Dieguez-Uribeondo J."/>
            <person name="Young S.K."/>
            <person name="Zeng Q."/>
            <person name="Gargeya S."/>
            <person name="Fitzgerald M."/>
            <person name="Abouelleil A."/>
            <person name="Alvarado L."/>
            <person name="Chapman S.B."/>
            <person name="Gainer-Dewar J."/>
            <person name="Goldberg J."/>
            <person name="Griggs A."/>
            <person name="Gujja S."/>
            <person name="Hansen M."/>
            <person name="Howarth C."/>
            <person name="Imamovic A."/>
            <person name="Ireland A."/>
            <person name="Larimer J."/>
            <person name="McCowan C."/>
            <person name="Murphy C."/>
            <person name="Pearson M."/>
            <person name="Poon T.W."/>
            <person name="Priest M."/>
            <person name="Roberts A."/>
            <person name="Saif S."/>
            <person name="Shea T."/>
            <person name="Sykes S."/>
            <person name="Wortman J."/>
            <person name="Nusbaum C."/>
            <person name="Birren B."/>
        </authorList>
    </citation>
    <scope>NUCLEOTIDE SEQUENCE [LARGE SCALE GENOMIC DNA]</scope>
    <source>
        <strain evidence="4">NJM9701</strain>
    </source>
</reference>
<dbReference type="Gene3D" id="2.130.10.10">
    <property type="entry name" value="YVTN repeat-like/Quinoprotein amine dehydrogenase"/>
    <property type="match status" value="1"/>
</dbReference>
<dbReference type="VEuPathDB" id="FungiDB:H310_04651"/>
<evidence type="ECO:0000256" key="2">
    <source>
        <dbReference type="ARBA" id="ARBA00022737"/>
    </source>
</evidence>
<dbReference type="InterPro" id="IPR036322">
    <property type="entry name" value="WD40_repeat_dom_sf"/>
</dbReference>
<dbReference type="SUPFAM" id="SSF50978">
    <property type="entry name" value="WD40 repeat-like"/>
    <property type="match status" value="1"/>
</dbReference>
<keyword evidence="2" id="KW-0677">Repeat</keyword>
<evidence type="ECO:0000256" key="3">
    <source>
        <dbReference type="SAM" id="MobiDB-lite"/>
    </source>
</evidence>
<dbReference type="InterPro" id="IPR052254">
    <property type="entry name" value="CUL4-DDB1_E3_ligase_receptor"/>
</dbReference>
<dbReference type="PANTHER" id="PTHR44472">
    <property type="entry name" value="DDB1- AND CUL4-ASSOCIATED FACTOR 4-RELATED"/>
    <property type="match status" value="1"/>
</dbReference>
<dbReference type="InterPro" id="IPR015943">
    <property type="entry name" value="WD40/YVTN_repeat-like_dom_sf"/>
</dbReference>
<dbReference type="GeneID" id="20081701"/>
<keyword evidence="1" id="KW-0853">WD repeat</keyword>
<protein>
    <submittedName>
        <fullName evidence="4">Uncharacterized protein</fullName>
    </submittedName>
</protein>
<accession>A0A024UFF0</accession>
<dbReference type="RefSeq" id="XP_008867314.1">
    <property type="nucleotide sequence ID" value="XM_008869092.1"/>
</dbReference>
<gene>
    <name evidence="4" type="ORF">H310_04651</name>
</gene>
<dbReference type="AlphaFoldDB" id="A0A024UFF0"/>
<sequence length="469" mass="51249">MTKKHQQHQHHHRKAKRHRPHARAAEPSLDFLEALEAQRAKQTDAASSASSASPRAIADPVTAPKVIPGFYFDPTKKKYFPGNPPRQPLVAPQDTAALTAARKVLSSIHHLRRRELGGCLYQGHMDLLQLLQRAPRLSNHILPLVAPVIQAVFSTAGQQVTVVCDDGHLRTLRPQPSRMSPRSVLDVAVASRKASYANVRCVRYQTGKTFADACISVTALGGANKPGFLSVLSPSTLSPIYKLKVRDGWHHVWHAEGNQIALAATLVASRSRVHVVDMVHGLTLHAPAASNIPPSDVFAQAYQASTSVLNGTRSGHVWLWDLRSEKAAFVQSIVANPASVCALDILSDSWSILAATTAGAVHRWDLRRLERPVATYCAEDPSHRHDRVVDFAVSKHEQVVAVSRDAAVKVWSLRQSSPVATVALAGPVVSMHWSDPHEDRRTWTTNGGGLQLHVCTPRAVHTIEYGTEC</sequence>
<dbReference type="PANTHER" id="PTHR44472:SF1">
    <property type="entry name" value="DDB1 AND CUL4 ASSOCIATED FACTOR 4"/>
    <property type="match status" value="1"/>
</dbReference>
<dbReference type="GO" id="GO:0080008">
    <property type="term" value="C:Cul4-RING E3 ubiquitin ligase complex"/>
    <property type="evidence" value="ECO:0007669"/>
    <property type="project" value="TreeGrafter"/>
</dbReference>
<dbReference type="EMBL" id="KI913958">
    <property type="protein sequence ID" value="ETW04358.1"/>
    <property type="molecule type" value="Genomic_DNA"/>
</dbReference>
<dbReference type="STRING" id="157072.A0A024UFF0"/>
<feature type="compositionally biased region" description="Basic residues" evidence="3">
    <location>
        <begin position="1"/>
        <end position="22"/>
    </location>
</feature>
<organism evidence="4">
    <name type="scientific">Aphanomyces invadans</name>
    <dbReference type="NCBI Taxonomy" id="157072"/>
    <lineage>
        <taxon>Eukaryota</taxon>
        <taxon>Sar</taxon>
        <taxon>Stramenopiles</taxon>
        <taxon>Oomycota</taxon>
        <taxon>Saprolegniomycetes</taxon>
        <taxon>Saprolegniales</taxon>
        <taxon>Verrucalvaceae</taxon>
        <taxon>Aphanomyces</taxon>
    </lineage>
</organism>
<dbReference type="eggNOG" id="KOG2695">
    <property type="taxonomic scope" value="Eukaryota"/>
</dbReference>
<evidence type="ECO:0000313" key="4">
    <source>
        <dbReference type="EMBL" id="ETW04358.1"/>
    </source>
</evidence>